<sequence length="300" mass="33210">MMGQTGVDVPGGTMNEQRIAIITDSGTDTGATFCRKHDVRVLPLRINYSNGDTYRSGVDIDSHEVIRRFGEEVPTTSLPSPDEILETLRQAKRDGYERAVIITIASALSATNQTAQLMAEQMDDFPCLVFDTRNIGMVAGMVVMRAVEYVEGGVPFEGLEGRLREDARRTSIFFAVKSLDYLYKGGRISAAIYRVGSVLNIKPVLTCDENGAYVIAKKAHGWDRALGTLVRSVALKANRFTHVRLAICCTEVTRHMREELERRIRKAVNAHIDCLLYHDLKPDLIVHTGPDLVGMGVQGL</sequence>
<evidence type="ECO:0008006" key="4">
    <source>
        <dbReference type="Google" id="ProtNLM"/>
    </source>
</evidence>
<dbReference type="STRING" id="1125712.HMPREF1316_1444"/>
<dbReference type="PANTHER" id="PTHR33434">
    <property type="entry name" value="DEGV DOMAIN-CONTAINING PROTEIN DR_1986-RELATED"/>
    <property type="match status" value="1"/>
</dbReference>
<dbReference type="InterPro" id="IPR043168">
    <property type="entry name" value="DegV_C"/>
</dbReference>
<organism evidence="2 3">
    <name type="scientific">Olsenella profusa F0195</name>
    <dbReference type="NCBI Taxonomy" id="1125712"/>
    <lineage>
        <taxon>Bacteria</taxon>
        <taxon>Bacillati</taxon>
        <taxon>Actinomycetota</taxon>
        <taxon>Coriobacteriia</taxon>
        <taxon>Coriobacteriales</taxon>
        <taxon>Atopobiaceae</taxon>
        <taxon>Olsenella</taxon>
    </lineage>
</organism>
<dbReference type="eggNOG" id="COG1307">
    <property type="taxonomic scope" value="Bacteria"/>
</dbReference>
<dbReference type="PROSITE" id="PS51482">
    <property type="entry name" value="DEGV"/>
    <property type="match status" value="1"/>
</dbReference>
<dbReference type="Gene3D" id="3.40.50.10170">
    <property type="match status" value="1"/>
</dbReference>
<protein>
    <recommendedName>
        <fullName evidence="4">EDD domain protein, DegV family</fullName>
    </recommendedName>
</protein>
<dbReference type="Gene3D" id="3.30.1180.10">
    <property type="match status" value="1"/>
</dbReference>
<evidence type="ECO:0000313" key="3">
    <source>
        <dbReference type="Proteomes" id="UP000016638"/>
    </source>
</evidence>
<dbReference type="Pfam" id="PF02645">
    <property type="entry name" value="DegV"/>
    <property type="match status" value="1"/>
</dbReference>
<comment type="caution">
    <text evidence="2">The sequence shown here is derived from an EMBL/GenBank/DDBJ whole genome shotgun (WGS) entry which is preliminary data.</text>
</comment>
<dbReference type="NCBIfam" id="TIGR00762">
    <property type="entry name" value="DegV"/>
    <property type="match status" value="1"/>
</dbReference>
<keyword evidence="3" id="KW-1185">Reference proteome</keyword>
<dbReference type="SUPFAM" id="SSF82549">
    <property type="entry name" value="DAK1/DegV-like"/>
    <property type="match status" value="1"/>
</dbReference>
<dbReference type="Proteomes" id="UP000016638">
    <property type="component" value="Unassembled WGS sequence"/>
</dbReference>
<dbReference type="AlphaFoldDB" id="U2V3X5"/>
<name>U2V3X5_9ACTN</name>
<proteinExistence type="predicted"/>
<evidence type="ECO:0000256" key="1">
    <source>
        <dbReference type="ARBA" id="ARBA00023121"/>
    </source>
</evidence>
<reference evidence="2 3" key="1">
    <citation type="submission" date="2013-08" db="EMBL/GenBank/DDBJ databases">
        <authorList>
            <person name="Durkin A.S."/>
            <person name="Haft D.R."/>
            <person name="McCorrison J."/>
            <person name="Torralba M."/>
            <person name="Gillis M."/>
            <person name="Haft D.H."/>
            <person name="Methe B."/>
            <person name="Sutton G."/>
            <person name="Nelson K.E."/>
        </authorList>
    </citation>
    <scope>NUCLEOTIDE SEQUENCE [LARGE SCALE GENOMIC DNA]</scope>
    <source>
        <strain evidence="2 3">F0195</strain>
    </source>
</reference>
<dbReference type="InterPro" id="IPR003797">
    <property type="entry name" value="DegV"/>
</dbReference>
<evidence type="ECO:0000313" key="2">
    <source>
        <dbReference type="EMBL" id="ERL10057.1"/>
    </source>
</evidence>
<accession>U2V3X5</accession>
<dbReference type="PANTHER" id="PTHR33434:SF2">
    <property type="entry name" value="FATTY ACID-BINDING PROTEIN TM_1468"/>
    <property type="match status" value="1"/>
</dbReference>
<dbReference type="PATRIC" id="fig|1125712.3.peg.478"/>
<gene>
    <name evidence="2" type="ORF">HMPREF1316_1444</name>
</gene>
<dbReference type="GO" id="GO:0008289">
    <property type="term" value="F:lipid binding"/>
    <property type="evidence" value="ECO:0007669"/>
    <property type="project" value="UniProtKB-KW"/>
</dbReference>
<dbReference type="EMBL" id="AWEZ01000017">
    <property type="protein sequence ID" value="ERL10057.1"/>
    <property type="molecule type" value="Genomic_DNA"/>
</dbReference>
<dbReference type="InterPro" id="IPR050270">
    <property type="entry name" value="DegV_domain_contain"/>
</dbReference>
<keyword evidence="1" id="KW-0446">Lipid-binding</keyword>